<protein>
    <submittedName>
        <fullName evidence="2">Metal-dependent hydrolases of the beta-lactamase superfamily I</fullName>
    </submittedName>
</protein>
<dbReference type="EMBL" id="JX649891">
    <property type="protein sequence ID" value="AGC72069.1"/>
    <property type="molecule type" value="Genomic_DNA"/>
</dbReference>
<dbReference type="GO" id="GO:0016787">
    <property type="term" value="F:hydrolase activity"/>
    <property type="evidence" value="ECO:0007669"/>
    <property type="project" value="UniProtKB-KW"/>
</dbReference>
<name>L7VWU4_9BACT</name>
<keyword evidence="2" id="KW-0378">Hydrolase</keyword>
<dbReference type="CDD" id="cd16279">
    <property type="entry name" value="metallo-hydrolase-like_MBL-fold"/>
    <property type="match status" value="1"/>
</dbReference>
<evidence type="ECO:0000259" key="1">
    <source>
        <dbReference type="Pfam" id="PF12706"/>
    </source>
</evidence>
<dbReference type="Gene3D" id="3.60.15.10">
    <property type="entry name" value="Ribonuclease Z/Hydroxyacylglutathione hydrolase-like"/>
    <property type="match status" value="1"/>
</dbReference>
<proteinExistence type="predicted"/>
<dbReference type="PANTHER" id="PTHR42663:SF6">
    <property type="entry name" value="HYDROLASE C777.06C-RELATED"/>
    <property type="match status" value="1"/>
</dbReference>
<sequence length="188" mass="21314">MFTHAHADHILGLDDLRIFGYRMDAAVPLFCEETVESQIRQVFSYAFTDPATHAHQFAAPKLRFERIFPGKAFTLSGLNILPVRLKHGDLPVLGFRIGNVAFLTDMSMIPSESKDLLQGLDTLVIDALRKEPHPTHLHVDAAIRIVRQIRPKQAYLTHMSHDLDYDALRNELPDGIEPAYDGLKIHLR</sequence>
<dbReference type="SUPFAM" id="SSF56281">
    <property type="entry name" value="Metallo-hydrolase/oxidoreductase"/>
    <property type="match status" value="1"/>
</dbReference>
<dbReference type="PANTHER" id="PTHR42663">
    <property type="entry name" value="HYDROLASE C777.06C-RELATED-RELATED"/>
    <property type="match status" value="1"/>
</dbReference>
<dbReference type="InterPro" id="IPR001279">
    <property type="entry name" value="Metallo-B-lactamas"/>
</dbReference>
<dbReference type="InterPro" id="IPR036866">
    <property type="entry name" value="RibonucZ/Hydroxyglut_hydro"/>
</dbReference>
<dbReference type="AlphaFoldDB" id="L7VWU4"/>
<dbReference type="Pfam" id="PF12706">
    <property type="entry name" value="Lactamase_B_2"/>
    <property type="match status" value="1"/>
</dbReference>
<feature type="domain" description="Metallo-beta-lactamase" evidence="1">
    <location>
        <begin position="2"/>
        <end position="159"/>
    </location>
</feature>
<organism evidence="2">
    <name type="scientific">uncultured bacterium A1Q1_fos_291</name>
    <dbReference type="NCBI Taxonomy" id="1256570"/>
    <lineage>
        <taxon>Bacteria</taxon>
        <taxon>environmental samples</taxon>
    </lineage>
</organism>
<reference evidence="2" key="1">
    <citation type="submission" date="2012-09" db="EMBL/GenBank/DDBJ databases">
        <title>Metagenomic Characterization of a Microbial Community in Wastewater Detects High Levels of Antibiotic Resistance.</title>
        <authorList>
            <person name="Abrams M."/>
            <person name="Caldwell A."/>
            <person name="Vandaei E."/>
            <person name="Lee W."/>
            <person name="Perrott J."/>
            <person name="Khan S.Y."/>
            <person name="Ta J."/>
            <person name="Romero D."/>
            <person name="Nguyen V."/>
            <person name="Pourmand N."/>
            <person name="Ouverney C.C."/>
        </authorList>
    </citation>
    <scope>NUCLEOTIDE SEQUENCE</scope>
</reference>
<accession>L7VWU4</accession>
<evidence type="ECO:0000313" key="2">
    <source>
        <dbReference type="EMBL" id="AGC72069.1"/>
    </source>
</evidence>